<sequence length="127" mass="14784">MEDIDYQVGIQKKIIADIQSSYVTIFKNYPVKNITTIGQSPRYAQINQLLVPLHNIMAIYHGHINKLYEGFITSFDAEMGDVEPVNIKLDQFSSIYYVDMVTTSQQIYLLNEEKRELEVKLNYKFPV</sequence>
<keyword evidence="2" id="KW-1185">Reference proteome</keyword>
<name>A0A4R5E1M5_9BACT</name>
<protein>
    <submittedName>
        <fullName evidence="1">Uncharacterized protein</fullName>
    </submittedName>
</protein>
<dbReference type="EMBL" id="SMFL01000002">
    <property type="protein sequence ID" value="TDE17733.1"/>
    <property type="molecule type" value="Genomic_DNA"/>
</dbReference>
<dbReference type="RefSeq" id="WP_131957599.1">
    <property type="nucleotide sequence ID" value="NZ_SMFL01000002.1"/>
</dbReference>
<reference evidence="1 2" key="1">
    <citation type="submission" date="2019-03" db="EMBL/GenBank/DDBJ databases">
        <title>Dyadobacter AR-3-6 sp. nov., isolated from arctic soil.</title>
        <authorList>
            <person name="Chaudhary D.K."/>
        </authorList>
    </citation>
    <scope>NUCLEOTIDE SEQUENCE [LARGE SCALE GENOMIC DNA]</scope>
    <source>
        <strain evidence="1 2">AR-3-6</strain>
    </source>
</reference>
<dbReference type="Proteomes" id="UP000294850">
    <property type="component" value="Unassembled WGS sequence"/>
</dbReference>
<dbReference type="AlphaFoldDB" id="A0A4R5E1M5"/>
<evidence type="ECO:0000313" key="1">
    <source>
        <dbReference type="EMBL" id="TDE17733.1"/>
    </source>
</evidence>
<comment type="caution">
    <text evidence="1">The sequence shown here is derived from an EMBL/GenBank/DDBJ whole genome shotgun (WGS) entry which is preliminary data.</text>
</comment>
<organism evidence="1 2">
    <name type="scientific">Dyadobacter psychrotolerans</name>
    <dbReference type="NCBI Taxonomy" id="2541721"/>
    <lineage>
        <taxon>Bacteria</taxon>
        <taxon>Pseudomonadati</taxon>
        <taxon>Bacteroidota</taxon>
        <taxon>Cytophagia</taxon>
        <taxon>Cytophagales</taxon>
        <taxon>Spirosomataceae</taxon>
        <taxon>Dyadobacter</taxon>
    </lineage>
</organism>
<accession>A0A4R5E1M5</accession>
<proteinExistence type="predicted"/>
<evidence type="ECO:0000313" key="2">
    <source>
        <dbReference type="Proteomes" id="UP000294850"/>
    </source>
</evidence>
<gene>
    <name evidence="1" type="ORF">E0F88_07530</name>
</gene>